<keyword evidence="9" id="KW-1185">Reference proteome</keyword>
<dbReference type="EMBL" id="JACSQK010000003">
    <property type="protein sequence ID" value="MBD7960335.1"/>
    <property type="molecule type" value="Genomic_DNA"/>
</dbReference>
<reference evidence="8 9" key="1">
    <citation type="submission" date="2020-08" db="EMBL/GenBank/DDBJ databases">
        <title>A Genomic Blueprint of the Chicken Gut Microbiome.</title>
        <authorList>
            <person name="Gilroy R."/>
            <person name="Ravi A."/>
            <person name="Getino M."/>
            <person name="Pursley I."/>
            <person name="Horton D.L."/>
            <person name="Alikhan N.-F."/>
            <person name="Baker D."/>
            <person name="Gharbi K."/>
            <person name="Hall N."/>
            <person name="Watson M."/>
            <person name="Adriaenssens E.M."/>
            <person name="Foster-Nyarko E."/>
            <person name="Jarju S."/>
            <person name="Secka A."/>
            <person name="Antonio M."/>
            <person name="Oren A."/>
            <person name="Chaudhuri R."/>
            <person name="La Ragione R.M."/>
            <person name="Hildebrand F."/>
            <person name="Pallen M.J."/>
        </authorList>
    </citation>
    <scope>NUCLEOTIDE SEQUENCE [LARGE SCALE GENOMIC DNA]</scope>
    <source>
        <strain evidence="8 9">Sa2CVA6</strain>
    </source>
</reference>
<organism evidence="8 9">
    <name type="scientific">Comamonas avium</name>
    <dbReference type="NCBI Taxonomy" id="2762231"/>
    <lineage>
        <taxon>Bacteria</taxon>
        <taxon>Pseudomonadati</taxon>
        <taxon>Pseudomonadota</taxon>
        <taxon>Betaproteobacteria</taxon>
        <taxon>Burkholderiales</taxon>
        <taxon>Comamonadaceae</taxon>
        <taxon>Comamonas</taxon>
    </lineage>
</organism>
<feature type="transmembrane region" description="Helical" evidence="7">
    <location>
        <begin position="316"/>
        <end position="334"/>
    </location>
</feature>
<sequence>MSSSQFSFLELLRYDAFIALLASFFTCLFLVLTKKWHGNFSMDSSDGVQKVHTTPTPRIGGIGIAIGILAGFAASSHDIAASEKRVILSAILLAGIPAFIFGLLEDLTKKVSVKVRLLATMASGVLGWGITGVSLTHVDIPGFDYLLGFTLISVIFTAIAVGGVANAINIIDGLNGLTAGTALIILAAFGFIARQVGDIPLAFTCLIIAGAVGGFFLVNWPKGKIFLGDGGAYFLGFTLAWIAVLLPERNSSISPWTSLLICSYPIIEVAFSVLRRCLREGYSPTEPDFSHLHSLANKRWAKKLFSNFSKAMQNGLTSPFLWVYAMIPCGLAVLTYQSKLLTAVSFLFSFVFYLMFYSKLAFFRWIPK</sequence>
<evidence type="ECO:0000313" key="8">
    <source>
        <dbReference type="EMBL" id="MBD7960335.1"/>
    </source>
</evidence>
<comment type="subcellular location">
    <subcellularLocation>
        <location evidence="1">Cell membrane</location>
        <topology evidence="1">Multi-pass membrane protein</topology>
    </subcellularLocation>
</comment>
<feature type="transmembrane region" description="Helical" evidence="7">
    <location>
        <begin position="340"/>
        <end position="362"/>
    </location>
</feature>
<feature type="transmembrane region" description="Helical" evidence="7">
    <location>
        <begin position="199"/>
        <end position="218"/>
    </location>
</feature>
<dbReference type="InterPro" id="IPR000715">
    <property type="entry name" value="Glycosyl_transferase_4"/>
</dbReference>
<proteinExistence type="predicted"/>
<comment type="caution">
    <text evidence="8">The sequence shown here is derived from an EMBL/GenBank/DDBJ whole genome shotgun (WGS) entry which is preliminary data.</text>
</comment>
<dbReference type="RefSeq" id="WP_191722728.1">
    <property type="nucleotide sequence ID" value="NZ_JACSQK010000003.1"/>
</dbReference>
<keyword evidence="3" id="KW-0808">Transferase</keyword>
<gene>
    <name evidence="8" type="ORF">H9646_07545</name>
</gene>
<feature type="transmembrane region" description="Helical" evidence="7">
    <location>
        <begin position="253"/>
        <end position="274"/>
    </location>
</feature>
<feature type="transmembrane region" description="Helical" evidence="7">
    <location>
        <begin position="145"/>
        <end position="167"/>
    </location>
</feature>
<keyword evidence="6 7" id="KW-0472">Membrane</keyword>
<dbReference type="Pfam" id="PF00953">
    <property type="entry name" value="Glycos_transf_4"/>
    <property type="match status" value="1"/>
</dbReference>
<feature type="transmembrane region" description="Helical" evidence="7">
    <location>
        <begin position="230"/>
        <end position="247"/>
    </location>
</feature>
<dbReference type="PANTHER" id="PTHR22926:SF3">
    <property type="entry name" value="UNDECAPRENYL-PHOSPHATE ALPHA-N-ACETYLGLUCOSAMINYL 1-PHOSPHATE TRANSFERASE"/>
    <property type="match status" value="1"/>
</dbReference>
<feature type="transmembrane region" description="Helical" evidence="7">
    <location>
        <begin position="12"/>
        <end position="32"/>
    </location>
</feature>
<dbReference type="Proteomes" id="UP000634919">
    <property type="component" value="Unassembled WGS sequence"/>
</dbReference>
<evidence type="ECO:0000256" key="2">
    <source>
        <dbReference type="ARBA" id="ARBA00022475"/>
    </source>
</evidence>
<feature type="transmembrane region" description="Helical" evidence="7">
    <location>
        <begin position="86"/>
        <end position="104"/>
    </location>
</feature>
<feature type="transmembrane region" description="Helical" evidence="7">
    <location>
        <begin position="174"/>
        <end position="193"/>
    </location>
</feature>
<dbReference type="PANTHER" id="PTHR22926">
    <property type="entry name" value="PHOSPHO-N-ACETYLMURAMOYL-PENTAPEPTIDE-TRANSFERASE"/>
    <property type="match status" value="1"/>
</dbReference>
<accession>A0ABR8SA63</accession>
<evidence type="ECO:0000313" key="9">
    <source>
        <dbReference type="Proteomes" id="UP000634919"/>
    </source>
</evidence>
<name>A0ABR8SA63_9BURK</name>
<keyword evidence="2" id="KW-1003">Cell membrane</keyword>
<dbReference type="CDD" id="cd06912">
    <property type="entry name" value="GT_MraY_like"/>
    <property type="match status" value="1"/>
</dbReference>
<evidence type="ECO:0000256" key="4">
    <source>
        <dbReference type="ARBA" id="ARBA00022692"/>
    </source>
</evidence>
<evidence type="ECO:0000256" key="6">
    <source>
        <dbReference type="ARBA" id="ARBA00023136"/>
    </source>
</evidence>
<evidence type="ECO:0000256" key="5">
    <source>
        <dbReference type="ARBA" id="ARBA00022989"/>
    </source>
</evidence>
<feature type="transmembrane region" description="Helical" evidence="7">
    <location>
        <begin position="59"/>
        <end position="80"/>
    </location>
</feature>
<protein>
    <submittedName>
        <fullName evidence="8">Glycosyltransferase family 4 protein</fullName>
    </submittedName>
</protein>
<keyword evidence="4 7" id="KW-0812">Transmembrane</keyword>
<keyword evidence="5 7" id="KW-1133">Transmembrane helix</keyword>
<evidence type="ECO:0000256" key="1">
    <source>
        <dbReference type="ARBA" id="ARBA00004651"/>
    </source>
</evidence>
<evidence type="ECO:0000256" key="3">
    <source>
        <dbReference type="ARBA" id="ARBA00022679"/>
    </source>
</evidence>
<feature type="transmembrane region" description="Helical" evidence="7">
    <location>
        <begin position="116"/>
        <end position="133"/>
    </location>
</feature>
<evidence type="ECO:0000256" key="7">
    <source>
        <dbReference type="SAM" id="Phobius"/>
    </source>
</evidence>